<dbReference type="EMBL" id="JAVRJZ010001296">
    <property type="protein sequence ID" value="KAK2701897.1"/>
    <property type="molecule type" value="Genomic_DNA"/>
</dbReference>
<gene>
    <name evidence="1" type="ORF">QYM36_019495</name>
</gene>
<organism evidence="1 2">
    <name type="scientific">Artemia franciscana</name>
    <name type="common">Brine shrimp</name>
    <name type="synonym">Artemia sanfranciscana</name>
    <dbReference type="NCBI Taxonomy" id="6661"/>
    <lineage>
        <taxon>Eukaryota</taxon>
        <taxon>Metazoa</taxon>
        <taxon>Ecdysozoa</taxon>
        <taxon>Arthropoda</taxon>
        <taxon>Crustacea</taxon>
        <taxon>Branchiopoda</taxon>
        <taxon>Anostraca</taxon>
        <taxon>Artemiidae</taxon>
        <taxon>Artemia</taxon>
    </lineage>
</organism>
<sequence>MESILLHDVTCITGVLKAKAGQDISYSLEVIGHHGLGIISENGGQLFSFTKGNDLLISGKLFQYKDINKYNWTSLDGTVKNQMDHFLIHQR</sequence>
<dbReference type="Proteomes" id="UP001187531">
    <property type="component" value="Unassembled WGS sequence"/>
</dbReference>
<comment type="caution">
    <text evidence="1">The sequence shown here is derived from an EMBL/GenBank/DDBJ whole genome shotgun (WGS) entry which is preliminary data.</text>
</comment>
<keyword evidence="2" id="KW-1185">Reference proteome</keyword>
<evidence type="ECO:0000313" key="1">
    <source>
        <dbReference type="EMBL" id="KAK2701897.1"/>
    </source>
</evidence>
<name>A0AA88HAI5_ARTSF</name>
<protein>
    <submittedName>
        <fullName evidence="1">Uncharacterized protein</fullName>
    </submittedName>
</protein>
<proteinExistence type="predicted"/>
<reference evidence="1" key="1">
    <citation type="submission" date="2023-07" db="EMBL/GenBank/DDBJ databases">
        <title>Chromosome-level genome assembly of Artemia franciscana.</title>
        <authorList>
            <person name="Jo E."/>
        </authorList>
    </citation>
    <scope>NUCLEOTIDE SEQUENCE</scope>
    <source>
        <tissue evidence="1">Whole body</tissue>
    </source>
</reference>
<accession>A0AA88HAI5</accession>
<evidence type="ECO:0000313" key="2">
    <source>
        <dbReference type="Proteomes" id="UP001187531"/>
    </source>
</evidence>
<dbReference type="AlphaFoldDB" id="A0AA88HAI5"/>